<reference evidence="3" key="2">
    <citation type="submission" date="2008-12" db="EMBL/GenBank/DDBJ databases">
        <title>Improved gene annotation of the rice (Oryza sativa) genomes.</title>
        <authorList>
            <person name="Wang J."/>
            <person name="Li R."/>
            <person name="Fan W."/>
            <person name="Huang Q."/>
            <person name="Zhang J."/>
            <person name="Zhou Y."/>
            <person name="Hu Y."/>
            <person name="Zi S."/>
            <person name="Li J."/>
            <person name="Ni P."/>
            <person name="Zheng H."/>
            <person name="Zhang Y."/>
            <person name="Zhao M."/>
            <person name="Hao Q."/>
            <person name="McDermott J."/>
            <person name="Samudrala R."/>
            <person name="Kristiansen K."/>
            <person name="Wong G.K.-S."/>
        </authorList>
    </citation>
    <scope>NUCLEOTIDE SEQUENCE</scope>
</reference>
<dbReference type="InterPro" id="IPR015947">
    <property type="entry name" value="PUA-like_sf"/>
</dbReference>
<evidence type="ECO:0000313" key="3">
    <source>
        <dbReference type="EMBL" id="EAZ43130.1"/>
    </source>
</evidence>
<dbReference type="InterPro" id="IPR002740">
    <property type="entry name" value="EVE_domain"/>
</dbReference>
<evidence type="ECO:0000256" key="1">
    <source>
        <dbReference type="SAM" id="MobiDB-lite"/>
    </source>
</evidence>
<dbReference type="PANTHER" id="PTHR14087">
    <property type="entry name" value="THYMOCYTE NUCLEAR PROTEIN 1"/>
    <property type="match status" value="1"/>
</dbReference>
<accession>A3BU91</accession>
<dbReference type="PANTHER" id="PTHR14087:SF8">
    <property type="entry name" value="OS03G0676100 PROTEIN"/>
    <property type="match status" value="1"/>
</dbReference>
<dbReference type="InterPro" id="IPR052181">
    <property type="entry name" value="5hmC_binding"/>
</dbReference>
<sequence>MARGAGDRAPSPGIVREIERNCPGSRGKGGDRAGAGWRGEGISIGYGGEGIGCCEWGPQIAFFIAQKATPNAAVVASGNCKYWLLKTESGEWSWSDPTGGAKDGNLVAAGLRDDPVSGALPWPPPRSQLDRSLVRVGAAQRWSWPCRAESTNVFCNNAEQIIQIAPWDSVCNRQAINSLYALRRGDRCLFYHSSAGATSRHIVGVMEVAREWYEGEGEAASGGAVDVRAIIFRATHWLRFWAQLQRCDEDGEFLKVACRKLEKMVMQLKANYGWRFTNRLE</sequence>
<dbReference type="AlphaFoldDB" id="A3BU91"/>
<dbReference type="Gene3D" id="3.10.590.10">
    <property type="entry name" value="ph1033 like domains"/>
    <property type="match status" value="1"/>
</dbReference>
<reference evidence="3" key="1">
    <citation type="journal article" date="2005" name="PLoS Biol.">
        <title>The genomes of Oryza sativa: a history of duplications.</title>
        <authorList>
            <person name="Yu J."/>
            <person name="Wang J."/>
            <person name="Lin W."/>
            <person name="Li S."/>
            <person name="Li H."/>
            <person name="Zhou J."/>
            <person name="Ni P."/>
            <person name="Dong W."/>
            <person name="Hu S."/>
            <person name="Zeng C."/>
            <person name="Zhang J."/>
            <person name="Zhang Y."/>
            <person name="Li R."/>
            <person name="Xu Z."/>
            <person name="Li S."/>
            <person name="Li X."/>
            <person name="Zheng H."/>
            <person name="Cong L."/>
            <person name="Lin L."/>
            <person name="Yin J."/>
            <person name="Geng J."/>
            <person name="Li G."/>
            <person name="Shi J."/>
            <person name="Liu J."/>
            <person name="Lv H."/>
            <person name="Li J."/>
            <person name="Wang J."/>
            <person name="Deng Y."/>
            <person name="Ran L."/>
            <person name="Shi X."/>
            <person name="Wang X."/>
            <person name="Wu Q."/>
            <person name="Li C."/>
            <person name="Ren X."/>
            <person name="Wang J."/>
            <person name="Wang X."/>
            <person name="Li D."/>
            <person name="Liu D."/>
            <person name="Zhang X."/>
            <person name="Ji Z."/>
            <person name="Zhao W."/>
            <person name="Sun Y."/>
            <person name="Zhang Z."/>
            <person name="Bao J."/>
            <person name="Han Y."/>
            <person name="Dong L."/>
            <person name="Ji J."/>
            <person name="Chen P."/>
            <person name="Wu S."/>
            <person name="Liu J."/>
            <person name="Xiao Y."/>
            <person name="Bu D."/>
            <person name="Tan J."/>
            <person name="Yang L."/>
            <person name="Ye C."/>
            <person name="Zhang J."/>
            <person name="Xu J."/>
            <person name="Zhou Y."/>
            <person name="Yu Y."/>
            <person name="Zhang B."/>
            <person name="Zhuang S."/>
            <person name="Wei H."/>
            <person name="Liu B."/>
            <person name="Lei M."/>
            <person name="Yu H."/>
            <person name="Li Y."/>
            <person name="Xu H."/>
            <person name="Wei S."/>
            <person name="He X."/>
            <person name="Fang L."/>
            <person name="Zhang Z."/>
            <person name="Zhang Y."/>
            <person name="Huang X."/>
            <person name="Su Z."/>
            <person name="Tong W."/>
            <person name="Li J."/>
            <person name="Tong Z."/>
            <person name="Li S."/>
            <person name="Ye J."/>
            <person name="Wang L."/>
            <person name="Fang L."/>
            <person name="Lei T."/>
            <person name="Chen C."/>
            <person name="Chen H."/>
            <person name="Xu Z."/>
            <person name="Li H."/>
            <person name="Huang H."/>
            <person name="Zhang F."/>
            <person name="Xu H."/>
            <person name="Li N."/>
            <person name="Zhao C."/>
            <person name="Li S."/>
            <person name="Dong L."/>
            <person name="Huang Y."/>
            <person name="Li L."/>
            <person name="Xi Y."/>
            <person name="Qi Q."/>
            <person name="Li W."/>
            <person name="Zhang B."/>
            <person name="Hu W."/>
            <person name="Zhang Y."/>
            <person name="Tian X."/>
            <person name="Jiao Y."/>
            <person name="Liang X."/>
            <person name="Jin J."/>
            <person name="Gao L."/>
            <person name="Zheng W."/>
            <person name="Hao B."/>
            <person name="Liu S."/>
            <person name="Wang W."/>
            <person name="Yuan L."/>
            <person name="Cao M."/>
            <person name="McDermott J."/>
            <person name="Samudrala R."/>
            <person name="Wang J."/>
            <person name="Wong G.K."/>
            <person name="Yang H."/>
        </authorList>
    </citation>
    <scope>NUCLEOTIDE SEQUENCE [LARGE SCALE GENOMIC DNA]</scope>
</reference>
<dbReference type="Pfam" id="PF01878">
    <property type="entry name" value="EVE"/>
    <property type="match status" value="1"/>
</dbReference>
<feature type="region of interest" description="Disordered" evidence="1">
    <location>
        <begin position="1"/>
        <end position="34"/>
    </location>
</feature>
<protein>
    <recommendedName>
        <fullName evidence="2">EVE domain-containing protein</fullName>
    </recommendedName>
</protein>
<dbReference type="SUPFAM" id="SSF88697">
    <property type="entry name" value="PUA domain-like"/>
    <property type="match status" value="1"/>
</dbReference>
<proteinExistence type="predicted"/>
<dbReference type="Proteomes" id="UP000007752">
    <property type="component" value="Chromosome 8"/>
</dbReference>
<name>A3BU91_ORYSJ</name>
<organism evidence="3">
    <name type="scientific">Oryza sativa subsp. japonica</name>
    <name type="common">Rice</name>
    <dbReference type="NCBI Taxonomy" id="39947"/>
    <lineage>
        <taxon>Eukaryota</taxon>
        <taxon>Viridiplantae</taxon>
        <taxon>Streptophyta</taxon>
        <taxon>Embryophyta</taxon>
        <taxon>Tracheophyta</taxon>
        <taxon>Spermatophyta</taxon>
        <taxon>Magnoliopsida</taxon>
        <taxon>Liliopsida</taxon>
        <taxon>Poales</taxon>
        <taxon>Poaceae</taxon>
        <taxon>BOP clade</taxon>
        <taxon>Oryzoideae</taxon>
        <taxon>Oryzeae</taxon>
        <taxon>Oryzinae</taxon>
        <taxon>Oryza</taxon>
        <taxon>Oryza sativa</taxon>
    </lineage>
</organism>
<dbReference type="EMBL" id="CM000145">
    <property type="protein sequence ID" value="EAZ43130.1"/>
    <property type="molecule type" value="Genomic_DNA"/>
</dbReference>
<gene>
    <name evidence="3" type="ORF">OsJ_27719</name>
</gene>
<feature type="domain" description="EVE" evidence="2">
    <location>
        <begin position="156"/>
        <end position="217"/>
    </location>
</feature>
<evidence type="ECO:0000259" key="2">
    <source>
        <dbReference type="Pfam" id="PF01878"/>
    </source>
</evidence>